<keyword evidence="1" id="KW-1185">Reference proteome</keyword>
<organism evidence="1 2">
    <name type="scientific">Steinernema glaseri</name>
    <dbReference type="NCBI Taxonomy" id="37863"/>
    <lineage>
        <taxon>Eukaryota</taxon>
        <taxon>Metazoa</taxon>
        <taxon>Ecdysozoa</taxon>
        <taxon>Nematoda</taxon>
        <taxon>Chromadorea</taxon>
        <taxon>Rhabditida</taxon>
        <taxon>Tylenchina</taxon>
        <taxon>Panagrolaimomorpha</taxon>
        <taxon>Strongyloidoidea</taxon>
        <taxon>Steinernematidae</taxon>
        <taxon>Steinernema</taxon>
    </lineage>
</organism>
<dbReference type="AlphaFoldDB" id="A0A1I7ZC02"/>
<sequence length="131" mass="15228">MDLTYCSELGERFLESHVAAGGSAKVRFLNYWPQNTKSFILKYLATANSERDFLPRSIKFGTEILDVLFKRWSQDKKKYFLVDFFSQLPEKHLTEYCLHLLAGIKESDSDNFVLLKDRDGAYILSFPRCAI</sequence>
<dbReference type="Proteomes" id="UP000095287">
    <property type="component" value="Unplaced"/>
</dbReference>
<reference evidence="2" key="1">
    <citation type="submission" date="2016-11" db="UniProtKB">
        <authorList>
            <consortium name="WormBaseParasite"/>
        </authorList>
    </citation>
    <scope>IDENTIFICATION</scope>
</reference>
<name>A0A1I7ZC02_9BILA</name>
<proteinExistence type="predicted"/>
<accession>A0A1I7ZC02</accession>
<evidence type="ECO:0000313" key="1">
    <source>
        <dbReference type="Proteomes" id="UP000095287"/>
    </source>
</evidence>
<dbReference type="WBParaSite" id="L893_g24825.t1">
    <property type="protein sequence ID" value="L893_g24825.t1"/>
    <property type="gene ID" value="L893_g24825"/>
</dbReference>
<evidence type="ECO:0000313" key="2">
    <source>
        <dbReference type="WBParaSite" id="L893_g24825.t1"/>
    </source>
</evidence>
<protein>
    <submittedName>
        <fullName evidence="2">Uncharacterized protein</fullName>
    </submittedName>
</protein>